<accession>A0A4R2HYP4</accession>
<feature type="short sequence motif" description="HXTX 2" evidence="2">
    <location>
        <begin position="143"/>
        <end position="146"/>
    </location>
</feature>
<dbReference type="PANTHER" id="PTHR35561:SF1">
    <property type="entry name" value="RNA 2',3'-CYCLIC PHOSPHODIESTERASE"/>
    <property type="match status" value="1"/>
</dbReference>
<comment type="function">
    <text evidence="2">Hydrolyzes RNA 2',3'-cyclic phosphodiester to an RNA 2'-phosphomonoester.</text>
</comment>
<dbReference type="OrthoDB" id="7061261at2"/>
<dbReference type="RefSeq" id="WP_131999987.1">
    <property type="nucleotide sequence ID" value="NZ_JACGXM010000003.1"/>
</dbReference>
<keyword evidence="3" id="KW-0436">Ligase</keyword>
<dbReference type="SUPFAM" id="SSF55144">
    <property type="entry name" value="LigT-like"/>
    <property type="match status" value="1"/>
</dbReference>
<comment type="similarity">
    <text evidence="2">Belongs to the 2H phosphoesterase superfamily. ThpR family.</text>
</comment>
<dbReference type="NCBIfam" id="TIGR02258">
    <property type="entry name" value="2_5_ligase"/>
    <property type="match status" value="1"/>
</dbReference>
<dbReference type="EMBL" id="SLWQ01000012">
    <property type="protein sequence ID" value="TCO36547.1"/>
    <property type="molecule type" value="Genomic_DNA"/>
</dbReference>
<evidence type="ECO:0000256" key="2">
    <source>
        <dbReference type="HAMAP-Rule" id="MF_01940"/>
    </source>
</evidence>
<dbReference type="PANTHER" id="PTHR35561">
    <property type="entry name" value="RNA 2',3'-CYCLIC PHOSPHODIESTERASE"/>
    <property type="match status" value="1"/>
</dbReference>
<feature type="active site" description="Proton donor" evidence="2">
    <location>
        <position position="56"/>
    </location>
</feature>
<evidence type="ECO:0000313" key="3">
    <source>
        <dbReference type="EMBL" id="TCO36547.1"/>
    </source>
</evidence>
<feature type="short sequence motif" description="HXTX 1" evidence="2">
    <location>
        <begin position="56"/>
        <end position="59"/>
    </location>
</feature>
<dbReference type="EC" id="3.1.4.58" evidence="2"/>
<dbReference type="Proteomes" id="UP000294862">
    <property type="component" value="Unassembled WGS sequence"/>
</dbReference>
<feature type="active site" description="Proton acceptor" evidence="2">
    <location>
        <position position="143"/>
    </location>
</feature>
<gene>
    <name evidence="3" type="ORF">EV148_11231</name>
</gene>
<dbReference type="GO" id="GO:0008664">
    <property type="term" value="F:RNA 2',3'-cyclic 3'-phosphodiesterase activity"/>
    <property type="evidence" value="ECO:0007669"/>
    <property type="project" value="UniProtKB-EC"/>
</dbReference>
<dbReference type="InterPro" id="IPR009097">
    <property type="entry name" value="Cyclic_Pdiesterase"/>
</dbReference>
<dbReference type="InterPro" id="IPR004175">
    <property type="entry name" value="RNA_CPDase"/>
</dbReference>
<dbReference type="GO" id="GO:0016874">
    <property type="term" value="F:ligase activity"/>
    <property type="evidence" value="ECO:0007669"/>
    <property type="project" value="UniProtKB-KW"/>
</dbReference>
<comment type="caution">
    <text evidence="3">The sequence shown here is derived from an EMBL/GenBank/DDBJ whole genome shotgun (WGS) entry which is preliminary data.</text>
</comment>
<dbReference type="Pfam" id="PF13563">
    <property type="entry name" value="2_5_RNA_ligase2"/>
    <property type="match status" value="1"/>
</dbReference>
<sequence length="189" mass="20396">MQGDLPGFAPAAAASHNLFFALSPAASTRAAIAAAADALRAELDPRGRWLKPPRYHLTLQFLGAFAQPPPDLVARAIAAAAQVASPRFEFLLDVVGSFGARSMPVWLGCQQAPAALLQLHDALGNALARHGCRTHGTNRLVPHVTILRDAEQALRRPLAQPITWHVDEFVLIDSQPPEPYRVTGRWPLA</sequence>
<dbReference type="Gene3D" id="3.90.1140.10">
    <property type="entry name" value="Cyclic phosphodiesterase"/>
    <property type="match status" value="1"/>
</dbReference>
<name>A0A4R2HYP4_9GAMM</name>
<comment type="catalytic activity">
    <reaction evidence="2">
        <text>a 3'-end 2',3'-cyclophospho-ribonucleotide-RNA + H2O = a 3'-end 2'-phospho-ribonucleotide-RNA + H(+)</text>
        <dbReference type="Rhea" id="RHEA:11828"/>
        <dbReference type="Rhea" id="RHEA-COMP:10464"/>
        <dbReference type="Rhea" id="RHEA-COMP:17353"/>
        <dbReference type="ChEBI" id="CHEBI:15377"/>
        <dbReference type="ChEBI" id="CHEBI:15378"/>
        <dbReference type="ChEBI" id="CHEBI:83064"/>
        <dbReference type="ChEBI" id="CHEBI:173113"/>
        <dbReference type="EC" id="3.1.4.58"/>
    </reaction>
</comment>
<evidence type="ECO:0000256" key="1">
    <source>
        <dbReference type="ARBA" id="ARBA00022801"/>
    </source>
</evidence>
<keyword evidence="1 2" id="KW-0378">Hydrolase</keyword>
<dbReference type="AlphaFoldDB" id="A0A4R2HYP4"/>
<proteinExistence type="inferred from homology"/>
<dbReference type="HAMAP" id="MF_01940">
    <property type="entry name" value="RNA_CPDase"/>
    <property type="match status" value="1"/>
</dbReference>
<organism evidence="3 4">
    <name type="scientific">Dokdonella fugitiva</name>
    <dbReference type="NCBI Taxonomy" id="328517"/>
    <lineage>
        <taxon>Bacteria</taxon>
        <taxon>Pseudomonadati</taxon>
        <taxon>Pseudomonadota</taxon>
        <taxon>Gammaproteobacteria</taxon>
        <taxon>Lysobacterales</taxon>
        <taxon>Rhodanobacteraceae</taxon>
        <taxon>Dokdonella</taxon>
    </lineage>
</organism>
<evidence type="ECO:0000313" key="4">
    <source>
        <dbReference type="Proteomes" id="UP000294862"/>
    </source>
</evidence>
<dbReference type="GO" id="GO:0004113">
    <property type="term" value="F:2',3'-cyclic-nucleotide 3'-phosphodiesterase activity"/>
    <property type="evidence" value="ECO:0007669"/>
    <property type="project" value="InterPro"/>
</dbReference>
<reference evidence="3 4" key="1">
    <citation type="journal article" date="2015" name="Stand. Genomic Sci.">
        <title>Genomic Encyclopedia of Bacterial and Archaeal Type Strains, Phase III: the genomes of soil and plant-associated and newly described type strains.</title>
        <authorList>
            <person name="Whitman W.B."/>
            <person name="Woyke T."/>
            <person name="Klenk H.P."/>
            <person name="Zhou Y."/>
            <person name="Lilburn T.G."/>
            <person name="Beck B.J."/>
            <person name="De Vos P."/>
            <person name="Vandamme P."/>
            <person name="Eisen J.A."/>
            <person name="Garrity G."/>
            <person name="Hugenholtz P."/>
            <person name="Kyrpides N.C."/>
        </authorList>
    </citation>
    <scope>NUCLEOTIDE SEQUENCE [LARGE SCALE GENOMIC DNA]</scope>
    <source>
        <strain evidence="3 4">A3</strain>
    </source>
</reference>
<protein>
    <recommendedName>
        <fullName evidence="2">RNA 2',3'-cyclic phosphodiesterase</fullName>
        <shortName evidence="2">RNA 2',3'-CPDase</shortName>
        <ecNumber evidence="2">3.1.4.58</ecNumber>
    </recommendedName>
</protein>
<keyword evidence="4" id="KW-1185">Reference proteome</keyword>